<feature type="domain" description="PIN" evidence="8">
    <location>
        <begin position="4"/>
        <end position="120"/>
    </location>
</feature>
<evidence type="ECO:0000256" key="6">
    <source>
        <dbReference type="ARBA" id="ARBA00022842"/>
    </source>
</evidence>
<dbReference type="Proteomes" id="UP000005090">
    <property type="component" value="Chromosome"/>
</dbReference>
<dbReference type="PANTHER" id="PTHR33653:SF1">
    <property type="entry name" value="RIBONUCLEASE VAPC2"/>
    <property type="match status" value="1"/>
</dbReference>
<dbReference type="eggNOG" id="COG1487">
    <property type="taxonomic scope" value="Bacteria"/>
</dbReference>
<dbReference type="InterPro" id="IPR002716">
    <property type="entry name" value="PIN_dom"/>
</dbReference>
<dbReference type="SUPFAM" id="SSF88723">
    <property type="entry name" value="PIN domain-like"/>
    <property type="match status" value="1"/>
</dbReference>
<evidence type="ECO:0000256" key="3">
    <source>
        <dbReference type="ARBA" id="ARBA00022722"/>
    </source>
</evidence>
<evidence type="ECO:0000256" key="7">
    <source>
        <dbReference type="ARBA" id="ARBA00038093"/>
    </source>
</evidence>
<keyword evidence="4" id="KW-0479">Metal-binding</keyword>
<organism evidence="9 10">
    <name type="scientific">Methylomicrobium album BG8</name>
    <dbReference type="NCBI Taxonomy" id="686340"/>
    <lineage>
        <taxon>Bacteria</taxon>
        <taxon>Pseudomonadati</taxon>
        <taxon>Pseudomonadota</taxon>
        <taxon>Gammaproteobacteria</taxon>
        <taxon>Methylococcales</taxon>
        <taxon>Methylococcaceae</taxon>
        <taxon>Methylomicrobium</taxon>
    </lineage>
</organism>
<evidence type="ECO:0000256" key="4">
    <source>
        <dbReference type="ARBA" id="ARBA00022723"/>
    </source>
</evidence>
<evidence type="ECO:0000256" key="1">
    <source>
        <dbReference type="ARBA" id="ARBA00001946"/>
    </source>
</evidence>
<evidence type="ECO:0000313" key="10">
    <source>
        <dbReference type="Proteomes" id="UP000005090"/>
    </source>
</evidence>
<dbReference type="RefSeq" id="WP_005371402.1">
    <property type="nucleotide sequence ID" value="NZ_CM001475.1"/>
</dbReference>
<dbReference type="GO" id="GO:0046872">
    <property type="term" value="F:metal ion binding"/>
    <property type="evidence" value="ECO:0007669"/>
    <property type="project" value="UniProtKB-KW"/>
</dbReference>
<dbReference type="HOGENOM" id="CLU_137728_0_0_6"/>
<name>H8GMV0_METAL</name>
<dbReference type="InterPro" id="IPR029060">
    <property type="entry name" value="PIN-like_dom_sf"/>
</dbReference>
<dbReference type="AlphaFoldDB" id="H8GMV0"/>
<proteinExistence type="inferred from homology"/>
<dbReference type="Gene3D" id="3.40.50.1010">
    <property type="entry name" value="5'-nuclease"/>
    <property type="match status" value="1"/>
</dbReference>
<reference evidence="9 10" key="1">
    <citation type="journal article" date="2013" name="Genome Announc.">
        <title>Genome Sequence of the Obligate Gammaproteobacterial Methanotroph Methylomicrobium album Strain BG8.</title>
        <authorList>
            <person name="Kits K.D."/>
            <person name="Kalyuzhnaya M.G."/>
            <person name="Klotz M.G."/>
            <person name="Jetten M.S."/>
            <person name="Op den Camp H.J."/>
            <person name="Vuilleumier S."/>
            <person name="Bringel F."/>
            <person name="Dispirito A.A."/>
            <person name="Murrell J.C."/>
            <person name="Bruce D."/>
            <person name="Cheng J.F."/>
            <person name="Copeland A."/>
            <person name="Goodwin L."/>
            <person name="Hauser L."/>
            <person name="Lajus A."/>
            <person name="Land M.L."/>
            <person name="Lapidus A."/>
            <person name="Lucas S."/>
            <person name="Medigue C."/>
            <person name="Pitluck S."/>
            <person name="Woyke T."/>
            <person name="Zeytun A."/>
            <person name="Stein L.Y."/>
        </authorList>
    </citation>
    <scope>NUCLEOTIDE SEQUENCE [LARGE SCALE GENOMIC DNA]</scope>
    <source>
        <strain evidence="9 10">BG8</strain>
    </source>
</reference>
<keyword evidence="5" id="KW-0378">Hydrolase</keyword>
<keyword evidence="3" id="KW-0540">Nuclease</keyword>
<sequence>MAVILIDSGVVIDLSDPESAWFEWSVATLERLDQNNTLVINPIIYAECSIGFERIEEVEVLFEHLGFVIRPIPKEALFLAGKAFLQYKKRQGGKSNVLPDFFIGAHAVVANYRLMTRDRGRFSTYFPSVELIMPNSANGLNR</sequence>
<dbReference type="PANTHER" id="PTHR33653">
    <property type="entry name" value="RIBONUCLEASE VAPC2"/>
    <property type="match status" value="1"/>
</dbReference>
<keyword evidence="6" id="KW-0460">Magnesium</keyword>
<comment type="cofactor">
    <cofactor evidence="1">
        <name>Mg(2+)</name>
        <dbReference type="ChEBI" id="CHEBI:18420"/>
    </cofactor>
</comment>
<dbReference type="EMBL" id="CM001475">
    <property type="protein sequence ID" value="EIC29502.1"/>
    <property type="molecule type" value="Genomic_DNA"/>
</dbReference>
<keyword evidence="10" id="KW-1185">Reference proteome</keyword>
<evidence type="ECO:0000256" key="2">
    <source>
        <dbReference type="ARBA" id="ARBA00022649"/>
    </source>
</evidence>
<keyword evidence="2" id="KW-1277">Toxin-antitoxin system</keyword>
<dbReference type="Pfam" id="PF01850">
    <property type="entry name" value="PIN"/>
    <property type="match status" value="1"/>
</dbReference>
<dbReference type="GO" id="GO:0004518">
    <property type="term" value="F:nuclease activity"/>
    <property type="evidence" value="ECO:0007669"/>
    <property type="project" value="UniProtKB-KW"/>
</dbReference>
<evidence type="ECO:0000256" key="5">
    <source>
        <dbReference type="ARBA" id="ARBA00022801"/>
    </source>
</evidence>
<evidence type="ECO:0000259" key="8">
    <source>
        <dbReference type="Pfam" id="PF01850"/>
    </source>
</evidence>
<gene>
    <name evidence="9" type="ORF">Metal_1733</name>
</gene>
<dbReference type="GO" id="GO:0016787">
    <property type="term" value="F:hydrolase activity"/>
    <property type="evidence" value="ECO:0007669"/>
    <property type="project" value="UniProtKB-KW"/>
</dbReference>
<accession>H8GMV0</accession>
<dbReference type="InterPro" id="IPR050556">
    <property type="entry name" value="Type_II_TA_system_RNase"/>
</dbReference>
<evidence type="ECO:0000313" key="9">
    <source>
        <dbReference type="EMBL" id="EIC29502.1"/>
    </source>
</evidence>
<comment type="similarity">
    <text evidence="7">Belongs to the PINc/VapC protein family.</text>
</comment>
<protein>
    <submittedName>
        <fullName evidence="9">Putative nucleic acid-binding protein</fullName>
    </submittedName>
</protein>
<dbReference type="STRING" id="686340.Metal_1733"/>